<dbReference type="Pfam" id="PF05910">
    <property type="entry name" value="DUF868"/>
    <property type="match status" value="1"/>
</dbReference>
<name>A0AAV1EFN1_OLDCO</name>
<dbReference type="PANTHER" id="PTHR31972:SF4">
    <property type="entry name" value="DUF868 DOMAIN-CONTAINING PROTEIN"/>
    <property type="match status" value="1"/>
</dbReference>
<dbReference type="AlphaFoldDB" id="A0AAV1EFN1"/>
<dbReference type="Proteomes" id="UP001161247">
    <property type="component" value="Chromosome 9"/>
</dbReference>
<gene>
    <name evidence="1" type="ORF">OLC1_LOCUS24344</name>
</gene>
<keyword evidence="2" id="KW-1185">Reference proteome</keyword>
<accession>A0AAV1EFN1</accession>
<protein>
    <submittedName>
        <fullName evidence="1">OLC1v1020067C1</fullName>
    </submittedName>
</protein>
<evidence type="ECO:0000313" key="1">
    <source>
        <dbReference type="EMBL" id="CAI9118489.1"/>
    </source>
</evidence>
<proteinExistence type="predicted"/>
<dbReference type="InterPro" id="IPR008586">
    <property type="entry name" value="DUF868_pln"/>
</dbReference>
<organism evidence="1 2">
    <name type="scientific">Oldenlandia corymbosa var. corymbosa</name>
    <dbReference type="NCBI Taxonomy" id="529605"/>
    <lineage>
        <taxon>Eukaryota</taxon>
        <taxon>Viridiplantae</taxon>
        <taxon>Streptophyta</taxon>
        <taxon>Embryophyta</taxon>
        <taxon>Tracheophyta</taxon>
        <taxon>Spermatophyta</taxon>
        <taxon>Magnoliopsida</taxon>
        <taxon>eudicotyledons</taxon>
        <taxon>Gunneridae</taxon>
        <taxon>Pentapetalae</taxon>
        <taxon>asterids</taxon>
        <taxon>lamiids</taxon>
        <taxon>Gentianales</taxon>
        <taxon>Rubiaceae</taxon>
        <taxon>Rubioideae</taxon>
        <taxon>Spermacoceae</taxon>
        <taxon>Hedyotis-Oldenlandia complex</taxon>
        <taxon>Oldenlandia</taxon>
    </lineage>
</organism>
<evidence type="ECO:0000313" key="2">
    <source>
        <dbReference type="Proteomes" id="UP001161247"/>
    </source>
</evidence>
<sequence length="305" mass="34745">MRDFPSCFSENGVQVADASGKSLGISRSSPQNLVTCIHQCKLLGRTCHVTIVWSRNLMGHCLSVEIDDLFHRCLCKVDVRPSLFSKRKGSKCFEVYSSRIDLYWDLSAATFGSGPEPLEGYYIAVVCRGEIVLFVGDLKKEALKKTNAIPSNSSPFFVSKREHLFGKRVYGTKAQFWDNGQIHELKIECDTHDIDDPSLMIHIDRKPVMQVNHIHWKFRGNFTILVDGLPVEVLWDVYNWFFGSAGYGNAVFVFWSCQSAEKLWRSPNWDDEYYVHSLLSSAGYGESKKQTGPDFSLVLYAWKNE</sequence>
<reference evidence="1" key="1">
    <citation type="submission" date="2023-03" db="EMBL/GenBank/DDBJ databases">
        <authorList>
            <person name="Julca I."/>
        </authorList>
    </citation>
    <scope>NUCLEOTIDE SEQUENCE</scope>
</reference>
<dbReference type="PANTHER" id="PTHR31972">
    <property type="entry name" value="EXPRESSED PROTEIN"/>
    <property type="match status" value="1"/>
</dbReference>
<dbReference type="EMBL" id="OX459126">
    <property type="protein sequence ID" value="CAI9118489.1"/>
    <property type="molecule type" value="Genomic_DNA"/>
</dbReference>